<organism evidence="2 3">
    <name type="scientific">Gymnodinialimonas ceratoperidinii</name>
    <dbReference type="NCBI Taxonomy" id="2856823"/>
    <lineage>
        <taxon>Bacteria</taxon>
        <taxon>Pseudomonadati</taxon>
        <taxon>Pseudomonadota</taxon>
        <taxon>Alphaproteobacteria</taxon>
        <taxon>Rhodobacterales</taxon>
        <taxon>Paracoccaceae</taxon>
        <taxon>Gymnodinialimonas</taxon>
    </lineage>
</organism>
<keyword evidence="3" id="KW-1185">Reference proteome</keyword>
<keyword evidence="1" id="KW-1133">Transmembrane helix</keyword>
<feature type="transmembrane region" description="Helical" evidence="1">
    <location>
        <begin position="54"/>
        <end position="72"/>
    </location>
</feature>
<sequence length="92" mass="9925">MEPLWSQWWVWGVAAVALAVGEVLLPSYVLLGFGIGAGVVALLLLVGIPIGGSIPALLLIFAVVSLLAWLGLRRWLGVYQSQVKTFDHDINE</sequence>
<evidence type="ECO:0000313" key="2">
    <source>
        <dbReference type="EMBL" id="QXT40226.1"/>
    </source>
</evidence>
<dbReference type="KEGG" id="gce:KYE46_02920"/>
<evidence type="ECO:0000313" key="3">
    <source>
        <dbReference type="Proteomes" id="UP000825009"/>
    </source>
</evidence>
<accession>A0A8F6TWH3</accession>
<feature type="transmembrane region" description="Helical" evidence="1">
    <location>
        <begin position="6"/>
        <end position="25"/>
    </location>
</feature>
<keyword evidence="1" id="KW-0472">Membrane</keyword>
<feature type="transmembrane region" description="Helical" evidence="1">
    <location>
        <begin position="30"/>
        <end position="48"/>
    </location>
</feature>
<dbReference type="EMBL" id="CP079194">
    <property type="protein sequence ID" value="QXT40226.1"/>
    <property type="molecule type" value="Genomic_DNA"/>
</dbReference>
<dbReference type="Proteomes" id="UP000825009">
    <property type="component" value="Chromosome"/>
</dbReference>
<protein>
    <recommendedName>
        <fullName evidence="4">NfeD-like C-terminal domain-containing protein</fullName>
    </recommendedName>
</protein>
<proteinExistence type="predicted"/>
<reference evidence="2 3" key="1">
    <citation type="submission" date="2021-07" db="EMBL/GenBank/DDBJ databases">
        <title>A novel Jannaschia species isolated from marine dinoflagellate Ceratoperidinium margalefii.</title>
        <authorList>
            <person name="Jiang Y."/>
            <person name="Li Z."/>
        </authorList>
    </citation>
    <scope>NUCLEOTIDE SEQUENCE [LARGE SCALE GENOMIC DNA]</scope>
    <source>
        <strain evidence="2 3">J12C1-MA-4</strain>
    </source>
</reference>
<gene>
    <name evidence="2" type="ORF">KYE46_02920</name>
</gene>
<evidence type="ECO:0000256" key="1">
    <source>
        <dbReference type="SAM" id="Phobius"/>
    </source>
</evidence>
<keyword evidence="1" id="KW-0812">Transmembrane</keyword>
<name>A0A8F6TWH3_9RHOB</name>
<dbReference type="RefSeq" id="WP_219003340.1">
    <property type="nucleotide sequence ID" value="NZ_CP079194.1"/>
</dbReference>
<dbReference type="AlphaFoldDB" id="A0A8F6TWH3"/>
<evidence type="ECO:0008006" key="4">
    <source>
        <dbReference type="Google" id="ProtNLM"/>
    </source>
</evidence>